<accession>A0ABW4BAR4</accession>
<proteinExistence type="inferred from homology"/>
<sequence length="180" mass="20003">MSHDDFTNDLTTHHNDHDTAPLTDDLHKDLGSDTDAPELKKELRFDDAVIQKIAGTTAADIDGLLRLEGGMFHDMTDFLRKGDDPKAGVSVDVDDHQKVTVNLDATMRYGEAAPKIFDQVTDAIVKNVKDMTGMDVTAVKMTVKDMLTDEEIQAEKAKQSKVDEKKSDSLKDDDREMQPV</sequence>
<evidence type="ECO:0000256" key="3">
    <source>
        <dbReference type="SAM" id="MobiDB-lite"/>
    </source>
</evidence>
<comment type="caution">
    <text evidence="4">The sequence shown here is derived from an EMBL/GenBank/DDBJ whole genome shotgun (WGS) entry which is preliminary data.</text>
</comment>
<gene>
    <name evidence="4" type="ORF">ACFQ3L_06820</name>
</gene>
<dbReference type="EMBL" id="JBHTMO010000021">
    <property type="protein sequence ID" value="MFD1393282.1"/>
    <property type="molecule type" value="Genomic_DNA"/>
</dbReference>
<name>A0ABW4BAR4_9LACO</name>
<evidence type="ECO:0000313" key="5">
    <source>
        <dbReference type="Proteomes" id="UP001597249"/>
    </source>
</evidence>
<feature type="region of interest" description="Disordered" evidence="3">
    <location>
        <begin position="1"/>
        <end position="33"/>
    </location>
</feature>
<feature type="region of interest" description="Disordered" evidence="3">
    <location>
        <begin position="154"/>
        <end position="180"/>
    </location>
</feature>
<protein>
    <recommendedName>
        <fullName evidence="2">Stress response regulator gls24 homolog</fullName>
    </recommendedName>
</protein>
<keyword evidence="5" id="KW-1185">Reference proteome</keyword>
<organism evidence="4 5">
    <name type="scientific">Lacticaseibacillus jixianensis</name>
    <dbReference type="NCBI Taxonomy" id="2486012"/>
    <lineage>
        <taxon>Bacteria</taxon>
        <taxon>Bacillati</taxon>
        <taxon>Bacillota</taxon>
        <taxon>Bacilli</taxon>
        <taxon>Lactobacillales</taxon>
        <taxon>Lactobacillaceae</taxon>
        <taxon>Lacticaseibacillus</taxon>
    </lineage>
</organism>
<dbReference type="PANTHER" id="PTHR34297">
    <property type="entry name" value="HYPOTHETICAL CYTOSOLIC PROTEIN-RELATED"/>
    <property type="match status" value="1"/>
</dbReference>
<dbReference type="Proteomes" id="UP001597249">
    <property type="component" value="Unassembled WGS sequence"/>
</dbReference>
<dbReference type="InterPro" id="IPR005531">
    <property type="entry name" value="Asp23"/>
</dbReference>
<evidence type="ECO:0000256" key="1">
    <source>
        <dbReference type="ARBA" id="ARBA00005721"/>
    </source>
</evidence>
<comment type="similarity">
    <text evidence="1">Belongs to the asp23 family.</text>
</comment>
<reference evidence="5" key="1">
    <citation type="journal article" date="2019" name="Int. J. Syst. Evol. Microbiol.">
        <title>The Global Catalogue of Microorganisms (GCM) 10K type strain sequencing project: providing services to taxonomists for standard genome sequencing and annotation.</title>
        <authorList>
            <consortium name="The Broad Institute Genomics Platform"/>
            <consortium name="The Broad Institute Genome Sequencing Center for Infectious Disease"/>
            <person name="Wu L."/>
            <person name="Ma J."/>
        </authorList>
    </citation>
    <scope>NUCLEOTIDE SEQUENCE [LARGE SCALE GENOMIC DNA]</scope>
    <source>
        <strain evidence="5">CCM 8911</strain>
    </source>
</reference>
<dbReference type="RefSeq" id="WP_125586501.1">
    <property type="nucleotide sequence ID" value="NZ_JBHTMO010000021.1"/>
</dbReference>
<dbReference type="PANTHER" id="PTHR34297:SF3">
    <property type="entry name" value="ALKALINE SHOCK PROTEIN 23"/>
    <property type="match status" value="1"/>
</dbReference>
<dbReference type="Pfam" id="PF03780">
    <property type="entry name" value="Asp23"/>
    <property type="match status" value="1"/>
</dbReference>
<evidence type="ECO:0000256" key="2">
    <source>
        <dbReference type="ARBA" id="ARBA00039575"/>
    </source>
</evidence>
<evidence type="ECO:0000313" key="4">
    <source>
        <dbReference type="EMBL" id="MFD1393282.1"/>
    </source>
</evidence>